<organism evidence="1 2">
    <name type="scientific">Novosphingobium endophyticum</name>
    <dbReference type="NCBI Taxonomy" id="1955250"/>
    <lineage>
        <taxon>Bacteria</taxon>
        <taxon>Pseudomonadati</taxon>
        <taxon>Pseudomonadota</taxon>
        <taxon>Alphaproteobacteria</taxon>
        <taxon>Sphingomonadales</taxon>
        <taxon>Sphingomonadaceae</taxon>
        <taxon>Novosphingobium</taxon>
    </lineage>
</organism>
<protein>
    <submittedName>
        <fullName evidence="1">Uncharacterized protein</fullName>
    </submittedName>
</protein>
<name>A0A916TPZ5_9SPHN</name>
<dbReference type="Proteomes" id="UP000608154">
    <property type="component" value="Unassembled WGS sequence"/>
</dbReference>
<sequence length="96" mass="10236">MILKLSAPLPAFSFETGSRTDRVPGQQLEVLHVGRVASVLRDQKAFGEGRPEIAERDFDAIGIAGAVDRAAPEALGLLSVRVSVCIAVRPENVVRA</sequence>
<gene>
    <name evidence="1" type="ORF">GCM10011494_04520</name>
</gene>
<evidence type="ECO:0000313" key="2">
    <source>
        <dbReference type="Proteomes" id="UP000608154"/>
    </source>
</evidence>
<dbReference type="AlphaFoldDB" id="A0A916TPZ5"/>
<comment type="caution">
    <text evidence="1">The sequence shown here is derived from an EMBL/GenBank/DDBJ whole genome shotgun (WGS) entry which is preliminary data.</text>
</comment>
<proteinExistence type="predicted"/>
<reference evidence="1" key="2">
    <citation type="submission" date="2020-09" db="EMBL/GenBank/DDBJ databases">
        <authorList>
            <person name="Sun Q."/>
            <person name="Zhou Y."/>
        </authorList>
    </citation>
    <scope>NUCLEOTIDE SEQUENCE</scope>
    <source>
        <strain evidence="1">CGMCC 1.15095</strain>
    </source>
</reference>
<keyword evidence="2" id="KW-1185">Reference proteome</keyword>
<accession>A0A916TPZ5</accession>
<reference evidence="1" key="1">
    <citation type="journal article" date="2014" name="Int. J. Syst. Evol. Microbiol.">
        <title>Complete genome sequence of Corynebacterium casei LMG S-19264T (=DSM 44701T), isolated from a smear-ripened cheese.</title>
        <authorList>
            <consortium name="US DOE Joint Genome Institute (JGI-PGF)"/>
            <person name="Walter F."/>
            <person name="Albersmeier A."/>
            <person name="Kalinowski J."/>
            <person name="Ruckert C."/>
        </authorList>
    </citation>
    <scope>NUCLEOTIDE SEQUENCE</scope>
    <source>
        <strain evidence="1">CGMCC 1.15095</strain>
    </source>
</reference>
<evidence type="ECO:0000313" key="1">
    <source>
        <dbReference type="EMBL" id="GGB89280.1"/>
    </source>
</evidence>
<dbReference type="EMBL" id="BMHK01000002">
    <property type="protein sequence ID" value="GGB89280.1"/>
    <property type="molecule type" value="Genomic_DNA"/>
</dbReference>